<evidence type="ECO:0000313" key="2">
    <source>
        <dbReference type="EMBL" id="GAU97148.1"/>
    </source>
</evidence>
<dbReference type="Proteomes" id="UP000186922">
    <property type="component" value="Unassembled WGS sequence"/>
</dbReference>
<evidence type="ECO:0000313" key="3">
    <source>
        <dbReference type="Proteomes" id="UP000186922"/>
    </source>
</evidence>
<organism evidence="2 3">
    <name type="scientific">Ramazzottius varieornatus</name>
    <name type="common">Water bear</name>
    <name type="synonym">Tardigrade</name>
    <dbReference type="NCBI Taxonomy" id="947166"/>
    <lineage>
        <taxon>Eukaryota</taxon>
        <taxon>Metazoa</taxon>
        <taxon>Ecdysozoa</taxon>
        <taxon>Tardigrada</taxon>
        <taxon>Eutardigrada</taxon>
        <taxon>Parachela</taxon>
        <taxon>Hypsibioidea</taxon>
        <taxon>Ramazzottiidae</taxon>
        <taxon>Ramazzottius</taxon>
    </lineage>
</organism>
<gene>
    <name evidence="2" type="primary">RvY_08500-1</name>
    <name evidence="2" type="synonym">RvY_08500.1</name>
    <name evidence="2" type="ORF">RvY_08500</name>
</gene>
<dbReference type="EMBL" id="BDGG01000004">
    <property type="protein sequence ID" value="GAU97148.1"/>
    <property type="molecule type" value="Genomic_DNA"/>
</dbReference>
<proteinExistence type="predicted"/>
<name>A0A1D1VF73_RAMVA</name>
<keyword evidence="1" id="KW-0175">Coiled coil</keyword>
<dbReference type="AlphaFoldDB" id="A0A1D1VF73"/>
<reference evidence="2 3" key="1">
    <citation type="journal article" date="2016" name="Nat. Commun.">
        <title>Extremotolerant tardigrade genome and improved radiotolerance of human cultured cells by tardigrade-unique protein.</title>
        <authorList>
            <person name="Hashimoto T."/>
            <person name="Horikawa D.D."/>
            <person name="Saito Y."/>
            <person name="Kuwahara H."/>
            <person name="Kozuka-Hata H."/>
            <person name="Shin-I T."/>
            <person name="Minakuchi Y."/>
            <person name="Ohishi K."/>
            <person name="Motoyama A."/>
            <person name="Aizu T."/>
            <person name="Enomoto A."/>
            <person name="Kondo K."/>
            <person name="Tanaka S."/>
            <person name="Hara Y."/>
            <person name="Koshikawa S."/>
            <person name="Sagara H."/>
            <person name="Miura T."/>
            <person name="Yokobori S."/>
            <person name="Miyagawa K."/>
            <person name="Suzuki Y."/>
            <person name="Kubo T."/>
            <person name="Oyama M."/>
            <person name="Kohara Y."/>
            <person name="Fujiyama A."/>
            <person name="Arakawa K."/>
            <person name="Katayama T."/>
            <person name="Toyoda A."/>
            <person name="Kunieda T."/>
        </authorList>
    </citation>
    <scope>NUCLEOTIDE SEQUENCE [LARGE SCALE GENOMIC DNA]</scope>
    <source>
        <strain evidence="2 3">YOKOZUNA-1</strain>
    </source>
</reference>
<comment type="caution">
    <text evidence="2">The sequence shown here is derived from an EMBL/GenBank/DDBJ whole genome shotgun (WGS) entry which is preliminary data.</text>
</comment>
<sequence length="127" mass="14813">MEEGTDPRDVRKTLYVPEPIAVVLRGGHHCEWCGNPRYGLGHHLIKAEAVKKLRYSAFMLRFQVCARCCRNPYHVFTTEELEKHIALGQVELDKAEAVDRARREKEAQRELEKLKVEAEMRKNKKAR</sequence>
<feature type="coiled-coil region" evidence="1">
    <location>
        <begin position="94"/>
        <end position="124"/>
    </location>
</feature>
<protein>
    <submittedName>
        <fullName evidence="2">Uncharacterized protein</fullName>
    </submittedName>
</protein>
<evidence type="ECO:0000256" key="1">
    <source>
        <dbReference type="SAM" id="Coils"/>
    </source>
</evidence>
<accession>A0A1D1VF73</accession>
<keyword evidence="3" id="KW-1185">Reference proteome</keyword>